<dbReference type="Gene3D" id="3.40.50.150">
    <property type="entry name" value="Vaccinia Virus protein VP39"/>
    <property type="match status" value="1"/>
</dbReference>
<organism evidence="4 5">
    <name type="scientific">Candidatus Buchananbacteria bacterium CG10_big_fil_rev_8_21_14_0_10_42_9</name>
    <dbReference type="NCBI Taxonomy" id="1974526"/>
    <lineage>
        <taxon>Bacteria</taxon>
        <taxon>Candidatus Buchananiibacteriota</taxon>
    </lineage>
</organism>
<protein>
    <recommendedName>
        <fullName evidence="3">Methyltransferase domain-containing protein</fullName>
    </recommendedName>
</protein>
<evidence type="ECO:0000256" key="2">
    <source>
        <dbReference type="ARBA" id="ARBA00022679"/>
    </source>
</evidence>
<dbReference type="PANTHER" id="PTHR43861:SF1">
    <property type="entry name" value="TRANS-ACONITATE 2-METHYLTRANSFERASE"/>
    <property type="match status" value="1"/>
</dbReference>
<dbReference type="PANTHER" id="PTHR43861">
    <property type="entry name" value="TRANS-ACONITATE 2-METHYLTRANSFERASE-RELATED"/>
    <property type="match status" value="1"/>
</dbReference>
<dbReference type="InterPro" id="IPR029063">
    <property type="entry name" value="SAM-dependent_MTases_sf"/>
</dbReference>
<evidence type="ECO:0000259" key="3">
    <source>
        <dbReference type="Pfam" id="PF13649"/>
    </source>
</evidence>
<reference evidence="5" key="1">
    <citation type="submission" date="2017-09" db="EMBL/GenBank/DDBJ databases">
        <title>Depth-based differentiation of microbial function through sediment-hosted aquifers and enrichment of novel symbionts in the deep terrestrial subsurface.</title>
        <authorList>
            <person name="Probst A.J."/>
            <person name="Ladd B."/>
            <person name="Jarett J.K."/>
            <person name="Geller-Mcgrath D.E."/>
            <person name="Sieber C.M.K."/>
            <person name="Emerson J.B."/>
            <person name="Anantharaman K."/>
            <person name="Thomas B.C."/>
            <person name="Malmstrom R."/>
            <person name="Stieglmeier M."/>
            <person name="Klingl A."/>
            <person name="Woyke T."/>
            <person name="Ryan C.M."/>
            <person name="Banfield J.F."/>
        </authorList>
    </citation>
    <scope>NUCLEOTIDE SEQUENCE [LARGE SCALE GENOMIC DNA]</scope>
</reference>
<dbReference type="Proteomes" id="UP000230935">
    <property type="component" value="Unassembled WGS sequence"/>
</dbReference>
<dbReference type="EMBL" id="PEZZ01000047">
    <property type="protein sequence ID" value="PIS04611.1"/>
    <property type="molecule type" value="Genomic_DNA"/>
</dbReference>
<dbReference type="Pfam" id="PF13649">
    <property type="entry name" value="Methyltransf_25"/>
    <property type="match status" value="1"/>
</dbReference>
<sequence length="204" mass="22948">MSLKDTYDKIAEDWFAVHKVDSWWHEGIDKFISLVGQGGTVLDAGCGAAVKSKYLSQNGMKVTGVDFSEKMIGIAKREVPAAEFLVGDIKDLDFLNQKFDGIFAQAVLLHFPKDEISEVLNSLLSKLNPGGYIYIAVKAKRLDGPSETTITQNDFGYEFERFFSFFALEEIKGFVLKANLKIVYENTEDTDIDDWIQLIAQKLE</sequence>
<accession>A0A2H0W288</accession>
<keyword evidence="1" id="KW-0489">Methyltransferase</keyword>
<comment type="caution">
    <text evidence="4">The sequence shown here is derived from an EMBL/GenBank/DDBJ whole genome shotgun (WGS) entry which is preliminary data.</text>
</comment>
<proteinExistence type="predicted"/>
<dbReference type="AlphaFoldDB" id="A0A2H0W288"/>
<feature type="domain" description="Methyltransferase" evidence="3">
    <location>
        <begin position="41"/>
        <end position="131"/>
    </location>
</feature>
<dbReference type="InterPro" id="IPR041698">
    <property type="entry name" value="Methyltransf_25"/>
</dbReference>
<evidence type="ECO:0000313" key="5">
    <source>
        <dbReference type="Proteomes" id="UP000230935"/>
    </source>
</evidence>
<keyword evidence="2" id="KW-0808">Transferase</keyword>
<dbReference type="CDD" id="cd02440">
    <property type="entry name" value="AdoMet_MTases"/>
    <property type="match status" value="1"/>
</dbReference>
<evidence type="ECO:0000256" key="1">
    <source>
        <dbReference type="ARBA" id="ARBA00022603"/>
    </source>
</evidence>
<name>A0A2H0W288_9BACT</name>
<dbReference type="GO" id="GO:0008168">
    <property type="term" value="F:methyltransferase activity"/>
    <property type="evidence" value="ECO:0007669"/>
    <property type="project" value="UniProtKB-KW"/>
</dbReference>
<dbReference type="SUPFAM" id="SSF53335">
    <property type="entry name" value="S-adenosyl-L-methionine-dependent methyltransferases"/>
    <property type="match status" value="1"/>
</dbReference>
<gene>
    <name evidence="4" type="ORF">COT81_05600</name>
</gene>
<dbReference type="GO" id="GO:0032259">
    <property type="term" value="P:methylation"/>
    <property type="evidence" value="ECO:0007669"/>
    <property type="project" value="UniProtKB-KW"/>
</dbReference>
<evidence type="ECO:0000313" key="4">
    <source>
        <dbReference type="EMBL" id="PIS04611.1"/>
    </source>
</evidence>